<evidence type="ECO:0000313" key="2">
    <source>
        <dbReference type="Proteomes" id="UP000317209"/>
    </source>
</evidence>
<proteinExistence type="predicted"/>
<dbReference type="Proteomes" id="UP000317209">
    <property type="component" value="Unassembled WGS sequence"/>
</dbReference>
<evidence type="ECO:0000313" key="1">
    <source>
        <dbReference type="EMBL" id="TQL82386.1"/>
    </source>
</evidence>
<dbReference type="EMBL" id="VFOX01000002">
    <property type="protein sequence ID" value="TQL82386.1"/>
    <property type="molecule type" value="Genomic_DNA"/>
</dbReference>
<gene>
    <name evidence="1" type="ORF">FB560_3870</name>
</gene>
<accession>A0A543BC82</accession>
<keyword evidence="2" id="KW-1185">Reference proteome</keyword>
<name>A0A543BC82_9MICO</name>
<protein>
    <submittedName>
        <fullName evidence="1">Uncharacterized protein</fullName>
    </submittedName>
</protein>
<dbReference type="AlphaFoldDB" id="A0A543BC82"/>
<reference evidence="1 2" key="1">
    <citation type="submission" date="2019-06" db="EMBL/GenBank/DDBJ databases">
        <title>Sequencing the genomes of 1000 actinobacteria strains.</title>
        <authorList>
            <person name="Klenk H.-P."/>
        </authorList>
    </citation>
    <scope>NUCLEOTIDE SEQUENCE [LARGE SCALE GENOMIC DNA]</scope>
    <source>
        <strain evidence="1 2">DSM 20169</strain>
    </source>
</reference>
<sequence>MGVADVVDEFERDVLAANAPLTALVANCVVSGAARMRELEERIAFPSWPGATSASALNRAAREAEITAVLADYADAARRLIRPADQKRWGELVADAQRRRGEGVLRDELGRSAVGASRLRDELGGGPRRVPSRRGIVCDCGYARDGVLPPLLCDECEQLMLRRWVAEERRLLRGMPAYAEDVAQVIERVAQRQTKVFQTRGDDLSSEAFGKRKAGARRLGRLRTRHRAELADLDLGRWAGFVAPLSRASTTSVRSTVQKTHRRGLGAAALTELAVRADQEGIASFVRYSEGRRNSRWQI</sequence>
<dbReference type="RefSeq" id="WP_141874311.1">
    <property type="nucleotide sequence ID" value="NZ_VFOX01000002.1"/>
</dbReference>
<dbReference type="OrthoDB" id="5064382at2"/>
<comment type="caution">
    <text evidence="1">The sequence shown here is derived from an EMBL/GenBank/DDBJ whole genome shotgun (WGS) entry which is preliminary data.</text>
</comment>
<organism evidence="1 2">
    <name type="scientific">Microbacterium saperdae</name>
    <dbReference type="NCBI Taxonomy" id="69368"/>
    <lineage>
        <taxon>Bacteria</taxon>
        <taxon>Bacillati</taxon>
        <taxon>Actinomycetota</taxon>
        <taxon>Actinomycetes</taxon>
        <taxon>Micrococcales</taxon>
        <taxon>Microbacteriaceae</taxon>
        <taxon>Microbacterium</taxon>
    </lineage>
</organism>